<name>A0A0A2FFZ6_9PORP</name>
<comment type="caution">
    <text evidence="2">The sequence shown here is derived from an EMBL/GenBank/DDBJ whole genome shotgun (WGS) entry which is preliminary data.</text>
</comment>
<dbReference type="InterPro" id="IPR014508">
    <property type="entry name" value="UCP020555_TPR-like"/>
</dbReference>
<dbReference type="Pfam" id="PF16068">
    <property type="entry name" value="DUF4810"/>
    <property type="match status" value="1"/>
</dbReference>
<evidence type="ECO:0000313" key="3">
    <source>
        <dbReference type="Proteomes" id="UP000030130"/>
    </source>
</evidence>
<dbReference type="EMBL" id="JRAI01000015">
    <property type="protein sequence ID" value="KGN87289.1"/>
    <property type="molecule type" value="Genomic_DNA"/>
</dbReference>
<dbReference type="RefSeq" id="WP_039420260.1">
    <property type="nucleotide sequence ID" value="NZ_JRAI01000015.1"/>
</dbReference>
<dbReference type="STRING" id="111105.HR09_03205"/>
<feature type="signal peptide" evidence="1">
    <location>
        <begin position="1"/>
        <end position="16"/>
    </location>
</feature>
<dbReference type="AlphaFoldDB" id="A0A0A2FFZ6"/>
<evidence type="ECO:0000313" key="2">
    <source>
        <dbReference type="EMBL" id="KGN87289.1"/>
    </source>
</evidence>
<reference evidence="2 3" key="1">
    <citation type="submission" date="2014-08" db="EMBL/GenBank/DDBJ databases">
        <title>Porphyromonas gulae strain:COT-052_OH1451 Genome sequencing.</title>
        <authorList>
            <person name="Wallis C."/>
            <person name="Deusch O."/>
            <person name="O'Flynn C."/>
            <person name="Davis I."/>
            <person name="Jospin G."/>
            <person name="Darling A.E."/>
            <person name="Coil D.A."/>
            <person name="Alexiev A."/>
            <person name="Horsfall A."/>
            <person name="Kirkwood N."/>
            <person name="Harris S."/>
            <person name="Eisen J.A."/>
        </authorList>
    </citation>
    <scope>NUCLEOTIDE SEQUENCE [LARGE SCALE GENOMIC DNA]</scope>
    <source>
        <strain evidence="3">COT-052 OH1451</strain>
    </source>
</reference>
<protein>
    <recommendedName>
        <fullName evidence="4">Lipoprotein</fullName>
    </recommendedName>
</protein>
<sequence length="117" mass="13420">MKKILLAGLVCFVAFAFSNCGTKTLYSWHGYEEKSYACSKKQTPEAEQKLLKTYEEIIKEQGGIRKTVPPGIYAEYGYLLVKKGRIEEGIRMLKMEMALYPESNLFVSRIIEQLQDP</sequence>
<gene>
    <name evidence="2" type="ORF">HR08_02505</name>
</gene>
<evidence type="ECO:0008006" key="4">
    <source>
        <dbReference type="Google" id="ProtNLM"/>
    </source>
</evidence>
<feature type="chain" id="PRO_5001998971" description="Lipoprotein" evidence="1">
    <location>
        <begin position="17"/>
        <end position="117"/>
    </location>
</feature>
<keyword evidence="1" id="KW-0732">Signal</keyword>
<proteinExistence type="predicted"/>
<organism evidence="2 3">
    <name type="scientific">Porphyromonas gulae</name>
    <dbReference type="NCBI Taxonomy" id="111105"/>
    <lineage>
        <taxon>Bacteria</taxon>
        <taxon>Pseudomonadati</taxon>
        <taxon>Bacteroidota</taxon>
        <taxon>Bacteroidia</taxon>
        <taxon>Bacteroidales</taxon>
        <taxon>Porphyromonadaceae</taxon>
        <taxon>Porphyromonas</taxon>
    </lineage>
</organism>
<evidence type="ECO:0000256" key="1">
    <source>
        <dbReference type="SAM" id="SignalP"/>
    </source>
</evidence>
<dbReference type="eggNOG" id="COG4259">
    <property type="taxonomic scope" value="Bacteria"/>
</dbReference>
<dbReference type="Proteomes" id="UP000030130">
    <property type="component" value="Unassembled WGS sequence"/>
</dbReference>
<accession>A0A0A2FFZ6</accession>